<dbReference type="Pfam" id="PF11298">
    <property type="entry name" value="DUF3099"/>
    <property type="match status" value="1"/>
</dbReference>
<feature type="transmembrane region" description="Helical" evidence="2">
    <location>
        <begin position="30"/>
        <end position="47"/>
    </location>
</feature>
<organism evidence="3 4">
    <name type="scientific">Tenggerimyces flavus</name>
    <dbReference type="NCBI Taxonomy" id="1708749"/>
    <lineage>
        <taxon>Bacteria</taxon>
        <taxon>Bacillati</taxon>
        <taxon>Actinomycetota</taxon>
        <taxon>Actinomycetes</taxon>
        <taxon>Propionibacteriales</taxon>
        <taxon>Nocardioidaceae</taxon>
        <taxon>Tenggerimyces</taxon>
    </lineage>
</organism>
<dbReference type="RefSeq" id="WP_205119121.1">
    <property type="nucleotide sequence ID" value="NZ_JAFBCM010000001.1"/>
</dbReference>
<dbReference type="Proteomes" id="UP001595699">
    <property type="component" value="Unassembled WGS sequence"/>
</dbReference>
<protein>
    <submittedName>
        <fullName evidence="3">DUF3099 domain-containing protein</fullName>
    </submittedName>
</protein>
<evidence type="ECO:0000313" key="3">
    <source>
        <dbReference type="EMBL" id="MFC3765173.1"/>
    </source>
</evidence>
<proteinExistence type="predicted"/>
<reference evidence="4" key="1">
    <citation type="journal article" date="2019" name="Int. J. Syst. Evol. Microbiol.">
        <title>The Global Catalogue of Microorganisms (GCM) 10K type strain sequencing project: providing services to taxonomists for standard genome sequencing and annotation.</title>
        <authorList>
            <consortium name="The Broad Institute Genomics Platform"/>
            <consortium name="The Broad Institute Genome Sequencing Center for Infectious Disease"/>
            <person name="Wu L."/>
            <person name="Ma J."/>
        </authorList>
    </citation>
    <scope>NUCLEOTIDE SEQUENCE [LARGE SCALE GENOMIC DNA]</scope>
    <source>
        <strain evidence="4">CGMCC 4.7241</strain>
    </source>
</reference>
<feature type="transmembrane region" description="Helical" evidence="2">
    <location>
        <begin position="53"/>
        <end position="72"/>
    </location>
</feature>
<keyword evidence="2" id="KW-0472">Membrane</keyword>
<evidence type="ECO:0000313" key="4">
    <source>
        <dbReference type="Proteomes" id="UP001595699"/>
    </source>
</evidence>
<dbReference type="InterPro" id="IPR021449">
    <property type="entry name" value="DUF3099"/>
</dbReference>
<keyword evidence="4" id="KW-1185">Reference proteome</keyword>
<feature type="region of interest" description="Disordered" evidence="1">
    <location>
        <begin position="76"/>
        <end position="111"/>
    </location>
</feature>
<evidence type="ECO:0000256" key="1">
    <source>
        <dbReference type="SAM" id="MobiDB-lite"/>
    </source>
</evidence>
<sequence>MQVKPKRQVFRITGAPRALKEDVRSREVRYLLSMGFRTACFVAAIVTHGILRWLLVVAAFVLPYVAVVLANAGRERREAGPAAFVPPTGRELPAGPESPPDTPKQNPGHAV</sequence>
<keyword evidence="2" id="KW-1133">Transmembrane helix</keyword>
<dbReference type="EMBL" id="JBHRZH010000036">
    <property type="protein sequence ID" value="MFC3765173.1"/>
    <property type="molecule type" value="Genomic_DNA"/>
</dbReference>
<evidence type="ECO:0000256" key="2">
    <source>
        <dbReference type="SAM" id="Phobius"/>
    </source>
</evidence>
<gene>
    <name evidence="3" type="ORF">ACFOUW_30365</name>
</gene>
<accession>A0ABV7YM07</accession>
<comment type="caution">
    <text evidence="3">The sequence shown here is derived from an EMBL/GenBank/DDBJ whole genome shotgun (WGS) entry which is preliminary data.</text>
</comment>
<keyword evidence="2" id="KW-0812">Transmembrane</keyword>
<name>A0ABV7YM07_9ACTN</name>